<dbReference type="RefSeq" id="WP_345719981.1">
    <property type="nucleotide sequence ID" value="NZ_BAABRU010000001.1"/>
</dbReference>
<sequence>MHLHPFKLERFFVPFEFSAKYMLNASDCQSVTIGAGLALERMLRNFYSTPGLFLMV</sequence>
<keyword evidence="2" id="KW-1185">Reference proteome</keyword>
<evidence type="ECO:0000313" key="2">
    <source>
        <dbReference type="Proteomes" id="UP001428290"/>
    </source>
</evidence>
<proteinExistence type="predicted"/>
<dbReference type="Proteomes" id="UP001428290">
    <property type="component" value="Unassembled WGS sequence"/>
</dbReference>
<protein>
    <submittedName>
        <fullName evidence="1">Uncharacterized protein</fullName>
    </submittedName>
</protein>
<evidence type="ECO:0000313" key="1">
    <source>
        <dbReference type="EMBL" id="GAA5526330.1"/>
    </source>
</evidence>
<comment type="caution">
    <text evidence="1">The sequence shown here is derived from an EMBL/GenBank/DDBJ whole genome shotgun (WGS) entry which is preliminary data.</text>
</comment>
<accession>A0ABP9WW20</accession>
<reference evidence="1 2" key="1">
    <citation type="submission" date="2024-02" db="EMBL/GenBank/DDBJ databases">
        <title>Herpetosiphon gulosus NBRC 112829.</title>
        <authorList>
            <person name="Ichikawa N."/>
            <person name="Katano-Makiyama Y."/>
            <person name="Hidaka K."/>
        </authorList>
    </citation>
    <scope>NUCLEOTIDE SEQUENCE [LARGE SCALE GENOMIC DNA]</scope>
    <source>
        <strain evidence="1 2">NBRC 112829</strain>
    </source>
</reference>
<name>A0ABP9WW20_9CHLR</name>
<dbReference type="EMBL" id="BAABRU010000001">
    <property type="protein sequence ID" value="GAA5526330.1"/>
    <property type="molecule type" value="Genomic_DNA"/>
</dbReference>
<gene>
    <name evidence="1" type="ORF">Hgul01_00102</name>
</gene>
<organism evidence="1 2">
    <name type="scientific">Herpetosiphon gulosus</name>
    <dbReference type="NCBI Taxonomy" id="1973496"/>
    <lineage>
        <taxon>Bacteria</taxon>
        <taxon>Bacillati</taxon>
        <taxon>Chloroflexota</taxon>
        <taxon>Chloroflexia</taxon>
        <taxon>Herpetosiphonales</taxon>
        <taxon>Herpetosiphonaceae</taxon>
        <taxon>Herpetosiphon</taxon>
    </lineage>
</organism>